<dbReference type="GO" id="GO:0003677">
    <property type="term" value="F:DNA binding"/>
    <property type="evidence" value="ECO:0007669"/>
    <property type="project" value="InterPro"/>
</dbReference>
<dbReference type="SMART" id="SM00906">
    <property type="entry name" value="Fungal_trans"/>
    <property type="match status" value="1"/>
</dbReference>
<dbReference type="EC" id="4.1.2.4" evidence="2"/>
<evidence type="ECO:0000256" key="8">
    <source>
        <dbReference type="ARBA" id="ARBA00048791"/>
    </source>
</evidence>
<dbReference type="HAMAP" id="MF_00114">
    <property type="entry name" value="DeoC_type1"/>
    <property type="match status" value="1"/>
</dbReference>
<dbReference type="GO" id="GO:0005737">
    <property type="term" value="C:cytoplasm"/>
    <property type="evidence" value="ECO:0007669"/>
    <property type="project" value="InterPro"/>
</dbReference>
<gene>
    <name evidence="11" type="ORF">FOZG_02223</name>
</gene>
<dbReference type="Pfam" id="PF04082">
    <property type="entry name" value="Fungal_trans"/>
    <property type="match status" value="1"/>
</dbReference>
<dbReference type="PANTHER" id="PTHR10889">
    <property type="entry name" value="DEOXYRIBOSE-PHOSPHATE ALDOLASE"/>
    <property type="match status" value="1"/>
</dbReference>
<keyword evidence="4" id="KW-0456">Lyase</keyword>
<dbReference type="SMART" id="SM01133">
    <property type="entry name" value="DeoC"/>
    <property type="match status" value="1"/>
</dbReference>
<dbReference type="CDD" id="cd12148">
    <property type="entry name" value="fungal_TF_MHR"/>
    <property type="match status" value="1"/>
</dbReference>
<organism evidence="11">
    <name type="scientific">Fusarium oxysporum Fo47</name>
    <dbReference type="NCBI Taxonomy" id="660027"/>
    <lineage>
        <taxon>Eukaryota</taxon>
        <taxon>Fungi</taxon>
        <taxon>Dikarya</taxon>
        <taxon>Ascomycota</taxon>
        <taxon>Pezizomycotina</taxon>
        <taxon>Sordariomycetes</taxon>
        <taxon>Hypocreomycetidae</taxon>
        <taxon>Hypocreales</taxon>
        <taxon>Nectriaceae</taxon>
        <taxon>Fusarium</taxon>
        <taxon>Fusarium oxysporum species complex</taxon>
    </lineage>
</organism>
<dbReference type="UniPathway" id="UPA00002">
    <property type="reaction ID" value="UER00468"/>
</dbReference>
<dbReference type="InterPro" id="IPR013785">
    <property type="entry name" value="Aldolase_TIM"/>
</dbReference>
<dbReference type="GO" id="GO:0008270">
    <property type="term" value="F:zinc ion binding"/>
    <property type="evidence" value="ECO:0007669"/>
    <property type="project" value="InterPro"/>
</dbReference>
<dbReference type="GO" id="GO:0004139">
    <property type="term" value="F:deoxyribose-phosphate aldolase activity"/>
    <property type="evidence" value="ECO:0007669"/>
    <property type="project" value="UniProtKB-EC"/>
</dbReference>
<feature type="domain" description="Xylanolytic transcriptional activator regulatory" evidence="10">
    <location>
        <begin position="406"/>
        <end position="483"/>
    </location>
</feature>
<evidence type="ECO:0000256" key="9">
    <source>
        <dbReference type="SAM" id="MobiDB-lite"/>
    </source>
</evidence>
<evidence type="ECO:0000256" key="2">
    <source>
        <dbReference type="ARBA" id="ARBA00012515"/>
    </source>
</evidence>
<sequence>MSPNTNEITVTLRQIAKMIDHSLLHPTMTDADILQGLAIAKKYGVATACVKPYAISMAKQELQGTDVLVCPVIGFPHGNSSTAVKVFEADVATAVGGNEIDMVINIGKALGGDWNYVTDEIRQVNNVVVKRGAILKVIFENDYLNEEQIVRLCKICSDIGVAFVKTSTGYGFVKQANGMYSYKGATIPHLKIMVEESGKGVQVKAAGGAFQQHDAVSPEGAEFSALRSETWTQSKTNDANNIIRSHVTERPKDIRLQQGNIKSKPSAAETELISLLPELGPATLLVDNYFDRIHWFILVFHQDDFRKKFQDLYHYIHSSSGPNAPSRGIGFIAVLLAVFATSLHHIGAKESKLKSHNIDPQELKDRILAVLKLRFLDIVSRGSLEAVQFCVLLASYYLYHGEPGMAWPLSGSGLRIAQALNLHRKMTAGDPSDQALNQQIQDRKRAWWAVYEIDTFCSMLYGFPLGFSDSDCNVKALDPYDEYSGSTKESRQTRGPSLLFYKCSMSRLSAIVKSALVGLYGTRHDDGKRTNNPKGLFDKVAALNGRLQEWHRSLAPKLRFDGHDPLSEVQVAHDRERTGREFEDYLFRLQALSLKLAYENAKILIHRPLLSFKMASSTSTDTTTSKTDPFRLAMQECREAALQISKVASTPYLLEASETYAIAVVSLHLLTAGVTLCISITLDPLASNSVEATSGIRQLMQVQTLLKDKSIVAAQSLDITARLMGLVASKQGNNWEETELLTSAYPELPQRDRTESHSMDLEGECSGQAPMPPRADLDSPPTMNNGSMTDTLSMSFADQDMDVCADTSLNDTLLEYEQAANRLFTGDITYDPSDSILDNPFLEQNQGWIWSWNFLE</sequence>
<dbReference type="GO" id="GO:0016052">
    <property type="term" value="P:carbohydrate catabolic process"/>
    <property type="evidence" value="ECO:0007669"/>
    <property type="project" value="TreeGrafter"/>
</dbReference>
<name>W9LBQ6_FUSOX</name>
<evidence type="ECO:0000256" key="7">
    <source>
        <dbReference type="ARBA" id="ARBA00032755"/>
    </source>
</evidence>
<evidence type="ECO:0000256" key="1">
    <source>
        <dbReference type="ARBA" id="ARBA00010936"/>
    </source>
</evidence>
<evidence type="ECO:0000256" key="5">
    <source>
        <dbReference type="ARBA" id="ARBA00023242"/>
    </source>
</evidence>
<keyword evidence="5" id="KW-0539">Nucleus</keyword>
<dbReference type="VEuPathDB" id="FungiDB:FOZG_02223"/>
<comment type="catalytic activity">
    <reaction evidence="8">
        <text>2-deoxy-D-ribose 5-phosphate = D-glyceraldehyde 3-phosphate + acetaldehyde</text>
        <dbReference type="Rhea" id="RHEA:12821"/>
        <dbReference type="ChEBI" id="CHEBI:15343"/>
        <dbReference type="ChEBI" id="CHEBI:59776"/>
        <dbReference type="ChEBI" id="CHEBI:62877"/>
        <dbReference type="EC" id="4.1.2.4"/>
    </reaction>
</comment>
<dbReference type="NCBIfam" id="TIGR00126">
    <property type="entry name" value="deoC"/>
    <property type="match status" value="1"/>
</dbReference>
<dbReference type="CDD" id="cd00959">
    <property type="entry name" value="DeoC"/>
    <property type="match status" value="1"/>
</dbReference>
<dbReference type="InterPro" id="IPR011343">
    <property type="entry name" value="DeoC"/>
</dbReference>
<dbReference type="GO" id="GO:0046386">
    <property type="term" value="P:deoxyribose phosphate catabolic process"/>
    <property type="evidence" value="ECO:0007669"/>
    <property type="project" value="UniProtKB-UniPathway"/>
</dbReference>
<dbReference type="Gene3D" id="3.20.20.70">
    <property type="entry name" value="Aldolase class I"/>
    <property type="match status" value="1"/>
</dbReference>
<evidence type="ECO:0000313" key="11">
    <source>
        <dbReference type="EMBL" id="EWZ52454.1"/>
    </source>
</evidence>
<keyword evidence="3" id="KW-0963">Cytoplasm</keyword>
<evidence type="ECO:0000259" key="10">
    <source>
        <dbReference type="SMART" id="SM00906"/>
    </source>
</evidence>
<dbReference type="GO" id="GO:0009264">
    <property type="term" value="P:deoxyribonucleotide catabolic process"/>
    <property type="evidence" value="ECO:0007669"/>
    <property type="project" value="InterPro"/>
</dbReference>
<proteinExistence type="inferred from homology"/>
<keyword evidence="6" id="KW-0704">Schiff base</keyword>
<dbReference type="GO" id="GO:0006351">
    <property type="term" value="P:DNA-templated transcription"/>
    <property type="evidence" value="ECO:0007669"/>
    <property type="project" value="InterPro"/>
</dbReference>
<accession>W9LBQ6</accession>
<dbReference type="Pfam" id="PF01791">
    <property type="entry name" value="DeoC"/>
    <property type="match status" value="1"/>
</dbReference>
<dbReference type="InterPro" id="IPR028581">
    <property type="entry name" value="DeoC_typeI"/>
</dbReference>
<evidence type="ECO:0000256" key="4">
    <source>
        <dbReference type="ARBA" id="ARBA00023239"/>
    </source>
</evidence>
<protein>
    <recommendedName>
        <fullName evidence="2">deoxyribose-phosphate aldolase</fullName>
        <ecNumber evidence="2">4.1.2.4</ecNumber>
    </recommendedName>
    <alternativeName>
        <fullName evidence="7">2-deoxy-D-ribose 5-phosphate aldolase</fullName>
    </alternativeName>
</protein>
<reference evidence="11" key="1">
    <citation type="submission" date="2011-06" db="EMBL/GenBank/DDBJ databases">
        <title>The Genome Sequence of Fusarium oxysporum Fo47.</title>
        <authorList>
            <consortium name="The Broad Institute Genome Sequencing Platform"/>
            <person name="Ma L.-J."/>
            <person name="Gale L.R."/>
            <person name="Schwartz D.C."/>
            <person name="Zhou S."/>
            <person name="Corby-Kistler H."/>
            <person name="Young S.K."/>
            <person name="Zeng Q."/>
            <person name="Gargeya S."/>
            <person name="Fitzgerald M."/>
            <person name="Haas B."/>
            <person name="Abouelleil A."/>
            <person name="Alvarado L."/>
            <person name="Arachchi H.M."/>
            <person name="Berlin A."/>
            <person name="Brown A."/>
            <person name="Chapman S.B."/>
            <person name="Chen Z."/>
            <person name="Dunbar C."/>
            <person name="Freedman E."/>
            <person name="Gearin G."/>
            <person name="Gellesch M."/>
            <person name="Goldberg J."/>
            <person name="Griggs A."/>
            <person name="Gujja S."/>
            <person name="Heiman D."/>
            <person name="Howarth C."/>
            <person name="Larson L."/>
            <person name="Lui A."/>
            <person name="MacDonald P.J.P."/>
            <person name="Mehta T."/>
            <person name="Montmayeur A."/>
            <person name="Murphy C."/>
            <person name="Neiman D."/>
            <person name="Pearson M."/>
            <person name="Priest M."/>
            <person name="Roberts A."/>
            <person name="Saif S."/>
            <person name="Shea T."/>
            <person name="Shenoy N."/>
            <person name="Sisk P."/>
            <person name="Stolte C."/>
            <person name="Sykes S."/>
            <person name="Wortman J."/>
            <person name="Nusbaum C."/>
            <person name="Birren B."/>
        </authorList>
    </citation>
    <scope>NUCLEOTIDE SEQUENCE [LARGE SCALE GENOMIC DNA]</scope>
    <source>
        <strain evidence="11">Fo47</strain>
    </source>
</reference>
<evidence type="ECO:0000256" key="3">
    <source>
        <dbReference type="ARBA" id="ARBA00022490"/>
    </source>
</evidence>
<comment type="similarity">
    <text evidence="1">Belongs to the DeoC/FbaB aldolase family. DeoC type 1 subfamily.</text>
</comment>
<evidence type="ECO:0000256" key="6">
    <source>
        <dbReference type="ARBA" id="ARBA00023270"/>
    </source>
</evidence>
<feature type="compositionally biased region" description="Basic and acidic residues" evidence="9">
    <location>
        <begin position="749"/>
        <end position="760"/>
    </location>
</feature>
<dbReference type="EMBL" id="JH717896">
    <property type="protein sequence ID" value="EWZ52454.1"/>
    <property type="molecule type" value="Genomic_DNA"/>
</dbReference>
<dbReference type="PANTHER" id="PTHR10889:SF1">
    <property type="entry name" value="DEOXYRIBOSE-PHOSPHATE ALDOLASE"/>
    <property type="match status" value="1"/>
</dbReference>
<dbReference type="InterPro" id="IPR002915">
    <property type="entry name" value="DeoC/FbaB/LacD_aldolase"/>
</dbReference>
<dbReference type="Proteomes" id="UP000030766">
    <property type="component" value="Unassembled WGS sequence"/>
</dbReference>
<dbReference type="SUPFAM" id="SSF51569">
    <property type="entry name" value="Aldolase"/>
    <property type="match status" value="1"/>
</dbReference>
<dbReference type="InterPro" id="IPR007219">
    <property type="entry name" value="XnlR_reg_dom"/>
</dbReference>
<dbReference type="AlphaFoldDB" id="W9LBQ6"/>
<feature type="region of interest" description="Disordered" evidence="9">
    <location>
        <begin position="748"/>
        <end position="775"/>
    </location>
</feature>
<reference evidence="11" key="2">
    <citation type="submission" date="2012-06" db="EMBL/GenBank/DDBJ databases">
        <title>Annotation of the Genome Sequence of Fusarium oxysporum Fo47.</title>
        <authorList>
            <consortium name="The Broad Institute Genomics Platform"/>
            <person name="Ma L.-J."/>
            <person name="Corby-Kistler H."/>
            <person name="Broz K."/>
            <person name="Gale L.R."/>
            <person name="Jonkers W."/>
            <person name="O'Donnell K."/>
            <person name="Ploetz R."/>
            <person name="Steinberg C."/>
            <person name="Schwartz D.C."/>
            <person name="VanEtten H."/>
            <person name="Zhou S."/>
            <person name="Young S.K."/>
            <person name="Zeng Q."/>
            <person name="Gargeya S."/>
            <person name="Fitzgerald M."/>
            <person name="Abouelleil A."/>
            <person name="Alvarado L."/>
            <person name="Chapman S.B."/>
            <person name="Gainer-Dewar J."/>
            <person name="Goldberg J."/>
            <person name="Griggs A."/>
            <person name="Gujja S."/>
            <person name="Hansen M."/>
            <person name="Howarth C."/>
            <person name="Imamovic A."/>
            <person name="Ireland A."/>
            <person name="Larimer J."/>
            <person name="McCowan C."/>
            <person name="Murphy C."/>
            <person name="Pearson M."/>
            <person name="Poon T.W."/>
            <person name="Priest M."/>
            <person name="Roberts A."/>
            <person name="Saif S."/>
            <person name="Shea T."/>
            <person name="Sykes S."/>
            <person name="Wortman J."/>
            <person name="Nusbaum C."/>
            <person name="Birren B."/>
        </authorList>
    </citation>
    <scope>NUCLEOTIDE SEQUENCE</scope>
    <source>
        <strain evidence="11">Fo47</strain>
    </source>
</reference>